<evidence type="ECO:0008006" key="3">
    <source>
        <dbReference type="Google" id="ProtNLM"/>
    </source>
</evidence>
<organism evidence="1 2">
    <name type="scientific">Hymenobacter fastidiosus</name>
    <dbReference type="NCBI Taxonomy" id="486264"/>
    <lineage>
        <taxon>Bacteria</taxon>
        <taxon>Pseudomonadati</taxon>
        <taxon>Bacteroidota</taxon>
        <taxon>Cytophagia</taxon>
        <taxon>Cytophagales</taxon>
        <taxon>Hymenobacteraceae</taxon>
        <taxon>Hymenobacter</taxon>
    </lineage>
</organism>
<keyword evidence="2" id="KW-1185">Reference proteome</keyword>
<dbReference type="EMBL" id="BAABDJ010000027">
    <property type="protein sequence ID" value="GAA4011317.1"/>
    <property type="molecule type" value="Genomic_DNA"/>
</dbReference>
<name>A0ABP7SG31_9BACT</name>
<sequence>MKTSNKLLVTIVGILVGSLLTYDIALKAEYRTGAYKNVFRHFTALSLRDFDEVQAAGNNLDIRLTPGAFGVRVDKYSAPYIQVRQAGRRLLVTTSFPKDSQGQEKSIGGMKVLISCPALTRVRTTGDQAVYVDDFTLDSLTIEQNGAGAVTLANNTLGFLRATTGPEAGPGAELHLKENNRIAGANLTVRHKSGLSLENVFIPQFACQFSDSASVTISGKSLRMMKR</sequence>
<dbReference type="RefSeq" id="WP_345073378.1">
    <property type="nucleotide sequence ID" value="NZ_BAABDJ010000027.1"/>
</dbReference>
<accession>A0ABP7SG31</accession>
<comment type="caution">
    <text evidence="1">The sequence shown here is derived from an EMBL/GenBank/DDBJ whole genome shotgun (WGS) entry which is preliminary data.</text>
</comment>
<reference evidence="2" key="1">
    <citation type="journal article" date="2019" name="Int. J. Syst. Evol. Microbiol.">
        <title>The Global Catalogue of Microorganisms (GCM) 10K type strain sequencing project: providing services to taxonomists for standard genome sequencing and annotation.</title>
        <authorList>
            <consortium name="The Broad Institute Genomics Platform"/>
            <consortium name="The Broad Institute Genome Sequencing Center for Infectious Disease"/>
            <person name="Wu L."/>
            <person name="Ma J."/>
        </authorList>
    </citation>
    <scope>NUCLEOTIDE SEQUENCE [LARGE SCALE GENOMIC DNA]</scope>
    <source>
        <strain evidence="2">JCM 17224</strain>
    </source>
</reference>
<gene>
    <name evidence="1" type="ORF">GCM10022408_24660</name>
</gene>
<dbReference type="Gene3D" id="2.160.20.120">
    <property type="match status" value="1"/>
</dbReference>
<dbReference type="Proteomes" id="UP001500567">
    <property type="component" value="Unassembled WGS sequence"/>
</dbReference>
<proteinExistence type="predicted"/>
<protein>
    <recommendedName>
        <fullName evidence="3">Auto-transporter adhesin head GIN domain-containing protein</fullName>
    </recommendedName>
</protein>
<evidence type="ECO:0000313" key="1">
    <source>
        <dbReference type="EMBL" id="GAA4011317.1"/>
    </source>
</evidence>
<evidence type="ECO:0000313" key="2">
    <source>
        <dbReference type="Proteomes" id="UP001500567"/>
    </source>
</evidence>